<proteinExistence type="predicted"/>
<dbReference type="Proteomes" id="UP000260457">
    <property type="component" value="Chromosome"/>
</dbReference>
<evidence type="ECO:0000313" key="1">
    <source>
        <dbReference type="EMBL" id="AXN39816.1"/>
    </source>
</evidence>
<organism evidence="1 2">
    <name type="scientific">Peribacillus butanolivorans</name>
    <dbReference type="NCBI Taxonomy" id="421767"/>
    <lineage>
        <taxon>Bacteria</taxon>
        <taxon>Bacillati</taxon>
        <taxon>Bacillota</taxon>
        <taxon>Bacilli</taxon>
        <taxon>Bacillales</taxon>
        <taxon>Bacillaceae</taxon>
        <taxon>Peribacillus</taxon>
    </lineage>
</organism>
<keyword evidence="2" id="KW-1185">Reference proteome</keyword>
<dbReference type="RefSeq" id="WP_116821537.1">
    <property type="nucleotide sequence ID" value="NZ_CP030926.1"/>
</dbReference>
<protein>
    <submittedName>
        <fullName evidence="1">Sigma-70 family RNA polymerase sigma factor</fullName>
    </submittedName>
</protein>
<accession>A0ABN5N6B1</accession>
<gene>
    <name evidence="1" type="ORF">DTO10_16570</name>
</gene>
<reference evidence="1 2" key="1">
    <citation type="submission" date="2018-07" db="EMBL/GenBank/DDBJ databases">
        <title>The molecular basis for the intramolecular migration of carboxyl group in the catabolism of para-hydroxybenzoate via gentisate.</title>
        <authorList>
            <person name="Zhao H."/>
            <person name="Xu Y."/>
            <person name="Lin S."/>
            <person name="Spain J.C."/>
            <person name="Zhou N.-Y."/>
        </authorList>
    </citation>
    <scope>NUCLEOTIDE SEQUENCE [LARGE SCALE GENOMIC DNA]</scope>
    <source>
        <strain evidence="1 2">PHB-7a</strain>
    </source>
</reference>
<evidence type="ECO:0000313" key="2">
    <source>
        <dbReference type="Proteomes" id="UP000260457"/>
    </source>
</evidence>
<sequence length="208" mass="24021">MNELKKLNINRQAAEYISEKDEAVLSALYRDLQTEYRRKIDYWSKTTTMANQHDMQALFDEMFMSALKDIEAKDGDFVKLFHLKLTRRYNTLLRDLTTRRKFEVYEKADDDEAATSRFEIADEFNLEDTVIAKKKADQRMLIDSLMTGADATTTAIVEAFLNHPKPTATAIAKEMGVHHSKVTRALNRLAGKFSTKQHGDFRDYLIAL</sequence>
<name>A0ABN5N6B1_9BACI</name>
<dbReference type="EMBL" id="CP030926">
    <property type="protein sequence ID" value="AXN39816.1"/>
    <property type="molecule type" value="Genomic_DNA"/>
</dbReference>